<evidence type="ECO:0000313" key="5">
    <source>
        <dbReference type="Proteomes" id="UP000641932"/>
    </source>
</evidence>
<dbReference type="InterPro" id="IPR011990">
    <property type="entry name" value="TPR-like_helical_dom_sf"/>
</dbReference>
<dbReference type="Pfam" id="PF03704">
    <property type="entry name" value="BTAD"/>
    <property type="match status" value="1"/>
</dbReference>
<keyword evidence="5" id="KW-1185">Reference proteome</keyword>
<reference evidence="4" key="2">
    <citation type="submission" date="2020-09" db="EMBL/GenBank/DDBJ databases">
        <authorList>
            <person name="Sun Q."/>
            <person name="Zhou Y."/>
        </authorList>
    </citation>
    <scope>NUCLEOTIDE SEQUENCE</scope>
    <source>
        <strain evidence="4">CGMCC 4.7201</strain>
    </source>
</reference>
<comment type="caution">
    <text evidence="4">The sequence shown here is derived from an EMBL/GenBank/DDBJ whole genome shotgun (WGS) entry which is preliminary data.</text>
</comment>
<name>A0A917ZV46_9ACTN</name>
<evidence type="ECO:0000256" key="2">
    <source>
        <dbReference type="SAM" id="MobiDB-lite"/>
    </source>
</evidence>
<organism evidence="4 5">
    <name type="scientific">Wenjunlia tyrosinilytica</name>
    <dbReference type="NCBI Taxonomy" id="1544741"/>
    <lineage>
        <taxon>Bacteria</taxon>
        <taxon>Bacillati</taxon>
        <taxon>Actinomycetota</taxon>
        <taxon>Actinomycetes</taxon>
        <taxon>Kitasatosporales</taxon>
        <taxon>Streptomycetaceae</taxon>
        <taxon>Wenjunlia</taxon>
    </lineage>
</organism>
<dbReference type="Gene3D" id="3.40.50.300">
    <property type="entry name" value="P-loop containing nucleotide triphosphate hydrolases"/>
    <property type="match status" value="1"/>
</dbReference>
<feature type="domain" description="Bacterial transcriptional activator" evidence="3">
    <location>
        <begin position="1"/>
        <end position="64"/>
    </location>
</feature>
<dbReference type="InterPro" id="IPR027417">
    <property type="entry name" value="P-loop_NTPase"/>
</dbReference>
<sequence>MLGELRELTERHPLRERLGGFAHAGVGAERPEGGGTGLHERTRRVLAAQFGLDPGYEMAALARSLTRREARGPATADVPKDGTGTVRGEFLRPAQLPRDLADFTGRGAAVEQVTGALTSAVGHAAPVVVASGMAGVGKSALAVHAPRTSCAATSRTVGSTPIRARRTAVRPTSRRSWGRSSARFGDRSIRSRGTWRTRSASTGPSSPSGGS</sequence>
<dbReference type="Proteomes" id="UP000641932">
    <property type="component" value="Unassembled WGS sequence"/>
</dbReference>
<dbReference type="AlphaFoldDB" id="A0A917ZV46"/>
<evidence type="ECO:0000256" key="1">
    <source>
        <dbReference type="ARBA" id="ARBA00023012"/>
    </source>
</evidence>
<evidence type="ECO:0000259" key="3">
    <source>
        <dbReference type="Pfam" id="PF03704"/>
    </source>
</evidence>
<dbReference type="GO" id="GO:0000160">
    <property type="term" value="P:phosphorelay signal transduction system"/>
    <property type="evidence" value="ECO:0007669"/>
    <property type="project" value="UniProtKB-KW"/>
</dbReference>
<protein>
    <recommendedName>
        <fullName evidence="3">Bacterial transcriptional activator domain-containing protein</fullName>
    </recommendedName>
</protein>
<gene>
    <name evidence="4" type="ORF">GCM10012280_40400</name>
</gene>
<dbReference type="Gene3D" id="1.25.40.10">
    <property type="entry name" value="Tetratricopeptide repeat domain"/>
    <property type="match status" value="1"/>
</dbReference>
<reference evidence="4" key="1">
    <citation type="journal article" date="2014" name="Int. J. Syst. Evol. Microbiol.">
        <title>Complete genome sequence of Corynebacterium casei LMG S-19264T (=DSM 44701T), isolated from a smear-ripened cheese.</title>
        <authorList>
            <consortium name="US DOE Joint Genome Institute (JGI-PGF)"/>
            <person name="Walter F."/>
            <person name="Albersmeier A."/>
            <person name="Kalinowski J."/>
            <person name="Ruckert C."/>
        </authorList>
    </citation>
    <scope>NUCLEOTIDE SEQUENCE</scope>
    <source>
        <strain evidence="4">CGMCC 4.7201</strain>
    </source>
</reference>
<keyword evidence="1" id="KW-0902">Two-component regulatory system</keyword>
<feature type="region of interest" description="Disordered" evidence="2">
    <location>
        <begin position="67"/>
        <end position="87"/>
    </location>
</feature>
<feature type="compositionally biased region" description="Low complexity" evidence="2">
    <location>
        <begin position="196"/>
        <end position="211"/>
    </location>
</feature>
<proteinExistence type="predicted"/>
<accession>A0A917ZV46</accession>
<dbReference type="EMBL" id="BMMS01000017">
    <property type="protein sequence ID" value="GGO91765.1"/>
    <property type="molecule type" value="Genomic_DNA"/>
</dbReference>
<dbReference type="InterPro" id="IPR005158">
    <property type="entry name" value="BTAD"/>
</dbReference>
<feature type="compositionally biased region" description="Basic residues" evidence="2">
    <location>
        <begin position="163"/>
        <end position="177"/>
    </location>
</feature>
<feature type="region of interest" description="Disordered" evidence="2">
    <location>
        <begin position="152"/>
        <end position="211"/>
    </location>
</feature>
<evidence type="ECO:0000313" key="4">
    <source>
        <dbReference type="EMBL" id="GGO91765.1"/>
    </source>
</evidence>